<keyword evidence="7" id="KW-1185">Reference proteome</keyword>
<name>A0A0W4ZCI4_PNEC8</name>
<evidence type="ECO:0000256" key="3">
    <source>
        <dbReference type="ARBA" id="ARBA00022989"/>
    </source>
</evidence>
<reference evidence="7" key="1">
    <citation type="journal article" date="2016" name="Nat. Commun.">
        <title>Genome analysis of three Pneumocystis species reveals adaptation mechanisms to life exclusively in mammalian hosts.</title>
        <authorList>
            <person name="Ma L."/>
            <person name="Chen Z."/>
            <person name="Huang D.W."/>
            <person name="Kutty G."/>
            <person name="Ishihara M."/>
            <person name="Wang H."/>
            <person name="Abouelleil A."/>
            <person name="Bishop L."/>
            <person name="Davey E."/>
            <person name="Deng R."/>
            <person name="Deng X."/>
            <person name="Fan L."/>
            <person name="Fantoni G."/>
            <person name="Fitzgerald M."/>
            <person name="Gogineni E."/>
            <person name="Goldberg J.M."/>
            <person name="Handley G."/>
            <person name="Hu X."/>
            <person name="Huber C."/>
            <person name="Jiao X."/>
            <person name="Jones K."/>
            <person name="Levin J.Z."/>
            <person name="Liu Y."/>
            <person name="Macdonald P."/>
            <person name="Melnikov A."/>
            <person name="Raley C."/>
            <person name="Sassi M."/>
            <person name="Sherman B.T."/>
            <person name="Song X."/>
            <person name="Sykes S."/>
            <person name="Tran B."/>
            <person name="Walsh L."/>
            <person name="Xia Y."/>
            <person name="Yang J."/>
            <person name="Young S."/>
            <person name="Zeng Q."/>
            <person name="Zheng X."/>
            <person name="Stephens R."/>
            <person name="Nusbaum C."/>
            <person name="Birren B.W."/>
            <person name="Azadi P."/>
            <person name="Lempicki R.A."/>
            <person name="Cuomo C.A."/>
            <person name="Kovacs J.A."/>
        </authorList>
    </citation>
    <scope>NUCLEOTIDE SEQUENCE [LARGE SCALE GENOMIC DNA]</scope>
    <source>
        <strain evidence="7">B80</strain>
    </source>
</reference>
<sequence>MYCLCHFLPFLFIPTGGSAYFHVIFVVSLLLFHRPCIYCSFILITLFGMMCYWREECYFDFNGGRIFEPRVFGGIGGNEGGRWREWRQPLVKVTIRF</sequence>
<evidence type="ECO:0000256" key="2">
    <source>
        <dbReference type="ARBA" id="ARBA00022692"/>
    </source>
</evidence>
<dbReference type="SMART" id="SM01396">
    <property type="entry name" value="BC10"/>
    <property type="match status" value="1"/>
</dbReference>
<keyword evidence="3 5" id="KW-1133">Transmembrane helix</keyword>
<accession>A0A0W4ZCI4</accession>
<dbReference type="GO" id="GO:0016020">
    <property type="term" value="C:membrane"/>
    <property type="evidence" value="ECO:0007669"/>
    <property type="project" value="UniProtKB-SubCell"/>
</dbReference>
<dbReference type="VEuPathDB" id="FungiDB:T552_03026"/>
<dbReference type="GeneID" id="28937749"/>
<evidence type="ECO:0000256" key="5">
    <source>
        <dbReference type="SAM" id="Phobius"/>
    </source>
</evidence>
<evidence type="ECO:0000313" key="6">
    <source>
        <dbReference type="EMBL" id="KTW26132.1"/>
    </source>
</evidence>
<evidence type="ECO:0000313" key="7">
    <source>
        <dbReference type="Proteomes" id="UP000054454"/>
    </source>
</evidence>
<organism evidence="6 7">
    <name type="scientific">Pneumocystis carinii (strain B80)</name>
    <name type="common">Rat pneumocystis pneumonia agent</name>
    <name type="synonym">Pneumocystis carinii f. sp. carinii</name>
    <dbReference type="NCBI Taxonomy" id="1408658"/>
    <lineage>
        <taxon>Eukaryota</taxon>
        <taxon>Fungi</taxon>
        <taxon>Dikarya</taxon>
        <taxon>Ascomycota</taxon>
        <taxon>Taphrinomycotina</taxon>
        <taxon>Pneumocystomycetes</taxon>
        <taxon>Pneumocystaceae</taxon>
        <taxon>Pneumocystis</taxon>
    </lineage>
</organism>
<dbReference type="AlphaFoldDB" id="A0A0W4ZCI4"/>
<dbReference type="EMBL" id="LFVZ01000014">
    <property type="protein sequence ID" value="KTW26132.1"/>
    <property type="molecule type" value="Genomic_DNA"/>
</dbReference>
<dbReference type="Pfam" id="PF06726">
    <property type="entry name" value="BC10"/>
    <property type="match status" value="1"/>
</dbReference>
<dbReference type="PANTHER" id="PTHR13259">
    <property type="entry name" value="BLADDER CANCER 10 KD PROTEIN HOMOLOG"/>
    <property type="match status" value="1"/>
</dbReference>
<evidence type="ECO:0000256" key="4">
    <source>
        <dbReference type="ARBA" id="ARBA00023136"/>
    </source>
</evidence>
<comment type="subcellular location">
    <subcellularLocation>
        <location evidence="1">Membrane</location>
    </subcellularLocation>
</comment>
<evidence type="ECO:0000256" key="1">
    <source>
        <dbReference type="ARBA" id="ARBA00004370"/>
    </source>
</evidence>
<keyword evidence="4 5" id="KW-0472">Membrane</keyword>
<dbReference type="PANTHER" id="PTHR13259:SF1">
    <property type="entry name" value="BLADDER CANCER-ASSOCIATED PROTEIN"/>
    <property type="match status" value="1"/>
</dbReference>
<dbReference type="OrthoDB" id="5563033at2759"/>
<proteinExistence type="predicted"/>
<protein>
    <submittedName>
        <fullName evidence="6">Uncharacterized protein</fullName>
    </submittedName>
</protein>
<dbReference type="Proteomes" id="UP000054454">
    <property type="component" value="Unassembled WGS sequence"/>
</dbReference>
<comment type="caution">
    <text evidence="6">The sequence shown here is derived from an EMBL/GenBank/DDBJ whole genome shotgun (WGS) entry which is preliminary data.</text>
</comment>
<feature type="transmembrane region" description="Helical" evidence="5">
    <location>
        <begin position="31"/>
        <end position="53"/>
    </location>
</feature>
<dbReference type="RefSeq" id="XP_018224676.1">
    <property type="nucleotide sequence ID" value="XM_018371546.1"/>
</dbReference>
<dbReference type="InterPro" id="IPR009598">
    <property type="entry name" value="BCALP"/>
</dbReference>
<keyword evidence="2 5" id="KW-0812">Transmembrane</keyword>
<gene>
    <name evidence="6" type="ORF">T552_03026</name>
</gene>